<proteinExistence type="predicted"/>
<accession>A0A9D4EJ01</accession>
<dbReference type="AlphaFoldDB" id="A0A9D4EJ01"/>
<gene>
    <name evidence="2" type="ORF">DPMN_180429</name>
</gene>
<dbReference type="Proteomes" id="UP000828390">
    <property type="component" value="Unassembled WGS sequence"/>
</dbReference>
<reference evidence="2" key="1">
    <citation type="journal article" date="2019" name="bioRxiv">
        <title>The Genome of the Zebra Mussel, Dreissena polymorpha: A Resource for Invasive Species Research.</title>
        <authorList>
            <person name="McCartney M.A."/>
            <person name="Auch B."/>
            <person name="Kono T."/>
            <person name="Mallez S."/>
            <person name="Zhang Y."/>
            <person name="Obille A."/>
            <person name="Becker A."/>
            <person name="Abrahante J.E."/>
            <person name="Garbe J."/>
            <person name="Badalamenti J.P."/>
            <person name="Herman A."/>
            <person name="Mangelson H."/>
            <person name="Liachko I."/>
            <person name="Sullivan S."/>
            <person name="Sone E.D."/>
            <person name="Koren S."/>
            <person name="Silverstein K.A.T."/>
            <person name="Beckman K.B."/>
            <person name="Gohl D.M."/>
        </authorList>
    </citation>
    <scope>NUCLEOTIDE SEQUENCE</scope>
    <source>
        <strain evidence="2">Duluth1</strain>
        <tissue evidence="2">Whole animal</tissue>
    </source>
</reference>
<name>A0A9D4EJ01_DREPO</name>
<sequence>MNLQKLRSNKGGTKRTIAILLEKIDEKKENGTRIEINSLLKKLETKVQMLETLNEKILSNTETEEIEDEIVETDIYVMDLRMILDTLIAERDQRDTSIVSQQPTFHPMDTLRGRGDTGLEGQQTTFHPLDAQRDQRDTSIGSQQPTFHPMDTQRGRRDTGSGGQQTTFHPLAQRDQRDTSIGSQQPTFHPMDMQRGRGDTGSGGQQTTFHPLAQRDQRDTSIGSQQPTFHPMDTQRGQGYTGLGGQQTTFHPLAQRDQADTRLDIQQTTFHPDDTPLTLENRNKHALHNPVDTIHLTAVQHERVPCSFQFRRKVYDGSREAHDRRSPYPYGEYLDLTRSEYRQSNQHNSHVNIATEFPFVSGLSNMVGVPETPTAIFRPLTHRMSPPGTGYESPSRCHFNGVYPTLHHPAATAHLQPHPTHSVYRNSFSHKGRHANVNLVTPLWP</sequence>
<evidence type="ECO:0000313" key="3">
    <source>
        <dbReference type="Proteomes" id="UP000828390"/>
    </source>
</evidence>
<organism evidence="2 3">
    <name type="scientific">Dreissena polymorpha</name>
    <name type="common">Zebra mussel</name>
    <name type="synonym">Mytilus polymorpha</name>
    <dbReference type="NCBI Taxonomy" id="45954"/>
    <lineage>
        <taxon>Eukaryota</taxon>
        <taxon>Metazoa</taxon>
        <taxon>Spiralia</taxon>
        <taxon>Lophotrochozoa</taxon>
        <taxon>Mollusca</taxon>
        <taxon>Bivalvia</taxon>
        <taxon>Autobranchia</taxon>
        <taxon>Heteroconchia</taxon>
        <taxon>Euheterodonta</taxon>
        <taxon>Imparidentia</taxon>
        <taxon>Neoheterodontei</taxon>
        <taxon>Myida</taxon>
        <taxon>Dreissenoidea</taxon>
        <taxon>Dreissenidae</taxon>
        <taxon>Dreissena</taxon>
    </lineage>
</organism>
<evidence type="ECO:0000313" key="2">
    <source>
        <dbReference type="EMBL" id="KAH3778950.1"/>
    </source>
</evidence>
<protein>
    <submittedName>
        <fullName evidence="2">Uncharacterized protein</fullName>
    </submittedName>
</protein>
<dbReference type="EMBL" id="JAIWYP010000009">
    <property type="protein sequence ID" value="KAH3778950.1"/>
    <property type="molecule type" value="Genomic_DNA"/>
</dbReference>
<evidence type="ECO:0000256" key="1">
    <source>
        <dbReference type="SAM" id="MobiDB-lite"/>
    </source>
</evidence>
<feature type="region of interest" description="Disordered" evidence="1">
    <location>
        <begin position="102"/>
        <end position="248"/>
    </location>
</feature>
<comment type="caution">
    <text evidence="2">The sequence shown here is derived from an EMBL/GenBank/DDBJ whole genome shotgun (WGS) entry which is preliminary data.</text>
</comment>
<keyword evidence="3" id="KW-1185">Reference proteome</keyword>
<reference evidence="2" key="2">
    <citation type="submission" date="2020-11" db="EMBL/GenBank/DDBJ databases">
        <authorList>
            <person name="McCartney M.A."/>
            <person name="Auch B."/>
            <person name="Kono T."/>
            <person name="Mallez S."/>
            <person name="Becker A."/>
            <person name="Gohl D.M."/>
            <person name="Silverstein K.A.T."/>
            <person name="Koren S."/>
            <person name="Bechman K.B."/>
            <person name="Herman A."/>
            <person name="Abrahante J.E."/>
            <person name="Garbe J."/>
        </authorList>
    </citation>
    <scope>NUCLEOTIDE SEQUENCE</scope>
    <source>
        <strain evidence="2">Duluth1</strain>
        <tissue evidence="2">Whole animal</tissue>
    </source>
</reference>